<name>A0A6J7KD02_9ZZZZ</name>
<protein>
    <submittedName>
        <fullName evidence="2">Unannotated protein</fullName>
    </submittedName>
</protein>
<gene>
    <name evidence="2" type="ORF">UFOPK3879_00131</name>
</gene>
<feature type="region of interest" description="Disordered" evidence="1">
    <location>
        <begin position="1"/>
        <end position="23"/>
    </location>
</feature>
<proteinExistence type="predicted"/>
<reference evidence="2" key="1">
    <citation type="submission" date="2020-05" db="EMBL/GenBank/DDBJ databases">
        <authorList>
            <person name="Chiriac C."/>
            <person name="Salcher M."/>
            <person name="Ghai R."/>
            <person name="Kavagutti S V."/>
        </authorList>
    </citation>
    <scope>NUCLEOTIDE SEQUENCE</scope>
</reference>
<evidence type="ECO:0000313" key="2">
    <source>
        <dbReference type="EMBL" id="CAB4954038.1"/>
    </source>
</evidence>
<evidence type="ECO:0000256" key="1">
    <source>
        <dbReference type="SAM" id="MobiDB-lite"/>
    </source>
</evidence>
<organism evidence="2">
    <name type="scientific">freshwater metagenome</name>
    <dbReference type="NCBI Taxonomy" id="449393"/>
    <lineage>
        <taxon>unclassified sequences</taxon>
        <taxon>metagenomes</taxon>
        <taxon>ecological metagenomes</taxon>
    </lineage>
</organism>
<sequence length="165" mass="17702">MPMTSSAANRTRTPTISPPLNNSPHHLVLDFPDQIVNEPPLLNECRNTNRIGINKNTSTSAVQTPSTLGKTSIFVRVRGLMCFACSRVRACILRLRFCTAGEASELISGTIFIARNPTPRDSNTAAIIKIAIAEPSGQFCAPLNCEAIIAPIMLPFAPPSTVAVT</sequence>
<dbReference type="AlphaFoldDB" id="A0A6J7KD02"/>
<dbReference type="EMBL" id="CAFBNR010000004">
    <property type="protein sequence ID" value="CAB4954038.1"/>
    <property type="molecule type" value="Genomic_DNA"/>
</dbReference>
<accession>A0A6J7KD02</accession>